<name>A0A2H3IZG0_WOLCO</name>
<accession>A0A2H3IZG0</accession>
<evidence type="ECO:0000313" key="2">
    <source>
        <dbReference type="Proteomes" id="UP000218811"/>
    </source>
</evidence>
<gene>
    <name evidence="1" type="ORF">WOLCODRAFT_155782</name>
</gene>
<keyword evidence="2" id="KW-1185">Reference proteome</keyword>
<dbReference type="Proteomes" id="UP000218811">
    <property type="component" value="Unassembled WGS sequence"/>
</dbReference>
<sequence length="70" mass="7990">MHAGGLDVCWSPRLWDSPIAVSTALTKNRHFLQWIEHGRTFETFAIDNDDLQGRPSLMFIVRRAVSRPPA</sequence>
<evidence type="ECO:0000313" key="1">
    <source>
        <dbReference type="EMBL" id="PCH35111.1"/>
    </source>
</evidence>
<dbReference type="AlphaFoldDB" id="A0A2H3IZG0"/>
<proteinExistence type="predicted"/>
<organism evidence="1 2">
    <name type="scientific">Wolfiporia cocos (strain MD-104)</name>
    <name type="common">Brown rot fungus</name>
    <dbReference type="NCBI Taxonomy" id="742152"/>
    <lineage>
        <taxon>Eukaryota</taxon>
        <taxon>Fungi</taxon>
        <taxon>Dikarya</taxon>
        <taxon>Basidiomycota</taxon>
        <taxon>Agaricomycotina</taxon>
        <taxon>Agaricomycetes</taxon>
        <taxon>Polyporales</taxon>
        <taxon>Phaeolaceae</taxon>
        <taxon>Wolfiporia</taxon>
    </lineage>
</organism>
<protein>
    <submittedName>
        <fullName evidence="1">Uncharacterized protein</fullName>
    </submittedName>
</protein>
<reference evidence="1 2" key="1">
    <citation type="journal article" date="2012" name="Science">
        <title>The Paleozoic origin of enzymatic lignin decomposition reconstructed from 31 fungal genomes.</title>
        <authorList>
            <person name="Floudas D."/>
            <person name="Binder M."/>
            <person name="Riley R."/>
            <person name="Barry K."/>
            <person name="Blanchette R.A."/>
            <person name="Henrissat B."/>
            <person name="Martinez A.T."/>
            <person name="Otillar R."/>
            <person name="Spatafora J.W."/>
            <person name="Yadav J.S."/>
            <person name="Aerts A."/>
            <person name="Benoit I."/>
            <person name="Boyd A."/>
            <person name="Carlson A."/>
            <person name="Copeland A."/>
            <person name="Coutinho P.M."/>
            <person name="de Vries R.P."/>
            <person name="Ferreira P."/>
            <person name="Findley K."/>
            <person name="Foster B."/>
            <person name="Gaskell J."/>
            <person name="Glotzer D."/>
            <person name="Gorecki P."/>
            <person name="Heitman J."/>
            <person name="Hesse C."/>
            <person name="Hori C."/>
            <person name="Igarashi K."/>
            <person name="Jurgens J.A."/>
            <person name="Kallen N."/>
            <person name="Kersten P."/>
            <person name="Kohler A."/>
            <person name="Kuees U."/>
            <person name="Kumar T.K.A."/>
            <person name="Kuo A."/>
            <person name="LaButti K."/>
            <person name="Larrondo L.F."/>
            <person name="Lindquist E."/>
            <person name="Ling A."/>
            <person name="Lombard V."/>
            <person name="Lucas S."/>
            <person name="Lundell T."/>
            <person name="Martin R."/>
            <person name="McLaughlin D.J."/>
            <person name="Morgenstern I."/>
            <person name="Morin E."/>
            <person name="Murat C."/>
            <person name="Nagy L.G."/>
            <person name="Nolan M."/>
            <person name="Ohm R.A."/>
            <person name="Patyshakuliyeva A."/>
            <person name="Rokas A."/>
            <person name="Ruiz-Duenas F.J."/>
            <person name="Sabat G."/>
            <person name="Salamov A."/>
            <person name="Samejima M."/>
            <person name="Schmutz J."/>
            <person name="Slot J.C."/>
            <person name="St John F."/>
            <person name="Stenlid J."/>
            <person name="Sun H."/>
            <person name="Sun S."/>
            <person name="Syed K."/>
            <person name="Tsang A."/>
            <person name="Wiebenga A."/>
            <person name="Young D."/>
            <person name="Pisabarro A."/>
            <person name="Eastwood D.C."/>
            <person name="Martin F."/>
            <person name="Cullen D."/>
            <person name="Grigoriev I.V."/>
            <person name="Hibbett D.S."/>
        </authorList>
    </citation>
    <scope>NUCLEOTIDE SEQUENCE [LARGE SCALE GENOMIC DNA]</scope>
    <source>
        <strain evidence="1 2">MD-104</strain>
    </source>
</reference>
<dbReference type="EMBL" id="KB467843">
    <property type="protein sequence ID" value="PCH35111.1"/>
    <property type="molecule type" value="Genomic_DNA"/>
</dbReference>